<accession>A0AAW2CE14</accession>
<evidence type="ECO:0000313" key="2">
    <source>
        <dbReference type="EMBL" id="KAK9995414.1"/>
    </source>
</evidence>
<dbReference type="AlphaFoldDB" id="A0AAW2CE14"/>
<feature type="region of interest" description="Disordered" evidence="1">
    <location>
        <begin position="88"/>
        <end position="111"/>
    </location>
</feature>
<comment type="caution">
    <text evidence="2">The sequence shown here is derived from an EMBL/GenBank/DDBJ whole genome shotgun (WGS) entry which is preliminary data.</text>
</comment>
<keyword evidence="3" id="KW-1185">Reference proteome</keyword>
<reference evidence="2 3" key="1">
    <citation type="submission" date="2024-01" db="EMBL/GenBank/DDBJ databases">
        <title>A telomere-to-telomere, gap-free genome of sweet tea (Lithocarpus litseifolius).</title>
        <authorList>
            <person name="Zhou J."/>
        </authorList>
    </citation>
    <scope>NUCLEOTIDE SEQUENCE [LARGE SCALE GENOMIC DNA]</scope>
    <source>
        <strain evidence="2">Zhou-2022a</strain>
        <tissue evidence="2">Leaf</tissue>
    </source>
</reference>
<protein>
    <submittedName>
        <fullName evidence="2">Uncharacterized protein</fullName>
    </submittedName>
</protein>
<gene>
    <name evidence="2" type="ORF">SO802_020100</name>
</gene>
<dbReference type="Proteomes" id="UP001459277">
    <property type="component" value="Unassembled WGS sequence"/>
</dbReference>
<dbReference type="EMBL" id="JAZDWU010000007">
    <property type="protein sequence ID" value="KAK9995414.1"/>
    <property type="molecule type" value="Genomic_DNA"/>
</dbReference>
<evidence type="ECO:0000256" key="1">
    <source>
        <dbReference type="SAM" id="MobiDB-lite"/>
    </source>
</evidence>
<organism evidence="2 3">
    <name type="scientific">Lithocarpus litseifolius</name>
    <dbReference type="NCBI Taxonomy" id="425828"/>
    <lineage>
        <taxon>Eukaryota</taxon>
        <taxon>Viridiplantae</taxon>
        <taxon>Streptophyta</taxon>
        <taxon>Embryophyta</taxon>
        <taxon>Tracheophyta</taxon>
        <taxon>Spermatophyta</taxon>
        <taxon>Magnoliopsida</taxon>
        <taxon>eudicotyledons</taxon>
        <taxon>Gunneridae</taxon>
        <taxon>Pentapetalae</taxon>
        <taxon>rosids</taxon>
        <taxon>fabids</taxon>
        <taxon>Fagales</taxon>
        <taxon>Fagaceae</taxon>
        <taxon>Lithocarpus</taxon>
    </lineage>
</organism>
<sequence>MDTTDLQETDIVTIYYEHALQQNNPFASPILGAHSRRRFAIHSTQNPFATPICASAEPICDGLDDFDDSHSRRCQRFRSHWRRSSTIPIPIRDADSHPRRSSTIPDDSDPSRRFLAVRTIRDDLEVVATDLDHSRRSQSRRRFDSFAVASPLLSPLFGIGYNASDSDSDELKGDS</sequence>
<name>A0AAW2CE14_9ROSI</name>
<evidence type="ECO:0000313" key="3">
    <source>
        <dbReference type="Proteomes" id="UP001459277"/>
    </source>
</evidence>
<proteinExistence type="predicted"/>